<evidence type="ECO:0000313" key="2">
    <source>
        <dbReference type="Proteomes" id="UP000005237"/>
    </source>
</evidence>
<evidence type="ECO:0000313" key="1">
    <source>
        <dbReference type="EnsemblMetazoa" id="CJA42545.1"/>
    </source>
</evidence>
<reference evidence="2" key="1">
    <citation type="submission" date="2010-08" db="EMBL/GenBank/DDBJ databases">
        <authorList>
            <consortium name="Caenorhabditis japonica Sequencing Consortium"/>
            <person name="Wilson R.K."/>
        </authorList>
    </citation>
    <scope>NUCLEOTIDE SEQUENCE [LARGE SCALE GENOMIC DNA]</scope>
    <source>
        <strain evidence="2">DF5081</strain>
    </source>
</reference>
<organism evidence="1 2">
    <name type="scientific">Caenorhabditis japonica</name>
    <dbReference type="NCBI Taxonomy" id="281687"/>
    <lineage>
        <taxon>Eukaryota</taxon>
        <taxon>Metazoa</taxon>
        <taxon>Ecdysozoa</taxon>
        <taxon>Nematoda</taxon>
        <taxon>Chromadorea</taxon>
        <taxon>Rhabditida</taxon>
        <taxon>Rhabditina</taxon>
        <taxon>Rhabditomorpha</taxon>
        <taxon>Rhabditoidea</taxon>
        <taxon>Rhabditidae</taxon>
        <taxon>Peloderinae</taxon>
        <taxon>Caenorhabditis</taxon>
    </lineage>
</organism>
<proteinExistence type="predicted"/>
<protein>
    <submittedName>
        <fullName evidence="1">Uncharacterized protein</fullName>
    </submittedName>
</protein>
<dbReference type="Proteomes" id="UP000005237">
    <property type="component" value="Unassembled WGS sequence"/>
</dbReference>
<accession>A0A8R1ETY0</accession>
<keyword evidence="2" id="KW-1185">Reference proteome</keyword>
<dbReference type="EnsemblMetazoa" id="CJA42545.1">
    <property type="protein sequence ID" value="CJA42545.1"/>
    <property type="gene ID" value="WBGene00218393"/>
</dbReference>
<dbReference type="AlphaFoldDB" id="A0A8R1ETY0"/>
<name>A0A8R1ETY0_CAEJA</name>
<reference evidence="1" key="2">
    <citation type="submission" date="2022-06" db="UniProtKB">
        <authorList>
            <consortium name="EnsemblMetazoa"/>
        </authorList>
    </citation>
    <scope>IDENTIFICATION</scope>
    <source>
        <strain evidence="1">DF5081</strain>
    </source>
</reference>
<sequence length="284" mass="32294">MRYFGTHNRNKALFTNKLDIDHYVDEKRETPMHQLNFWLVIHPEHDIATSIFGNLLRLAELESPEVSHDELISWLAAAIRCQPQFLVPCGEAISVREVPSAPVDPRGSEWNASVGITQTCLLLKYLSRCSVEKLSVDERANVIFALLRIFGDSDEAANSPHAEILFRHLYTADERVDTIEALAAVFFQISNDVATMADAIRTIFRLTEDEPLVMRLTVEILMCLCQRSEIATTLPDFRMGDQMYCNQVKVIILDLTSDAHESVPDLQQKDELSNLVNEMFNLRS</sequence>